<evidence type="ECO:0000313" key="4">
    <source>
        <dbReference type="Proteomes" id="UP000487350"/>
    </source>
</evidence>
<name>A0A844B4K5_9BURK</name>
<proteinExistence type="predicted"/>
<gene>
    <name evidence="3" type="ORF">GHT07_20870</name>
</gene>
<dbReference type="AlphaFoldDB" id="A0A844B4K5"/>
<keyword evidence="4" id="KW-1185">Reference proteome</keyword>
<keyword evidence="2" id="KW-0472">Membrane</keyword>
<dbReference type="OrthoDB" id="5782056at2"/>
<dbReference type="Proteomes" id="UP000487350">
    <property type="component" value="Unassembled WGS sequence"/>
</dbReference>
<dbReference type="RefSeq" id="WP_153587021.1">
    <property type="nucleotide sequence ID" value="NZ_WJBU01000031.1"/>
</dbReference>
<feature type="transmembrane region" description="Helical" evidence="2">
    <location>
        <begin position="6"/>
        <end position="23"/>
    </location>
</feature>
<comment type="caution">
    <text evidence="3">The sequence shown here is derived from an EMBL/GenBank/DDBJ whole genome shotgun (WGS) entry which is preliminary data.</text>
</comment>
<evidence type="ECO:0000256" key="1">
    <source>
        <dbReference type="SAM" id="MobiDB-lite"/>
    </source>
</evidence>
<feature type="compositionally biased region" description="Polar residues" evidence="1">
    <location>
        <begin position="35"/>
        <end position="45"/>
    </location>
</feature>
<evidence type="ECO:0000256" key="2">
    <source>
        <dbReference type="SAM" id="Phobius"/>
    </source>
</evidence>
<feature type="region of interest" description="Disordered" evidence="1">
    <location>
        <begin position="28"/>
        <end position="47"/>
    </location>
</feature>
<keyword evidence="2" id="KW-0812">Transmembrane</keyword>
<organism evidence="3 4">
    <name type="scientific">Caenimonas koreensis DSM 17982</name>
    <dbReference type="NCBI Taxonomy" id="1121255"/>
    <lineage>
        <taxon>Bacteria</taxon>
        <taxon>Pseudomonadati</taxon>
        <taxon>Pseudomonadota</taxon>
        <taxon>Betaproteobacteria</taxon>
        <taxon>Burkholderiales</taxon>
        <taxon>Comamonadaceae</taxon>
        <taxon>Caenimonas</taxon>
    </lineage>
</organism>
<evidence type="ECO:0000313" key="3">
    <source>
        <dbReference type="EMBL" id="MRD49728.1"/>
    </source>
</evidence>
<reference evidence="3 4" key="1">
    <citation type="submission" date="2019-11" db="EMBL/GenBank/DDBJ databases">
        <title>Caenimonas koreensis gen. nov., sp. nov., isolated from activated sludge.</title>
        <authorList>
            <person name="Seung H.R."/>
        </authorList>
    </citation>
    <scope>NUCLEOTIDE SEQUENCE [LARGE SCALE GENOMIC DNA]</scope>
    <source>
        <strain evidence="3 4">EMB320</strain>
    </source>
</reference>
<keyword evidence="2" id="KW-1133">Transmembrane helix</keyword>
<protein>
    <submittedName>
        <fullName evidence="3">Uncharacterized protein</fullName>
    </submittedName>
</protein>
<sequence>MELLKSSWLVWGIVLVLVGLVIARLRAGSAKTEEAGSTLTPSQDKGSWDMTAALPMCPICESPMVLRNARRRSQQAWACPTPGCKGAD</sequence>
<accession>A0A844B4K5</accession>
<dbReference type="EMBL" id="WJBU01000031">
    <property type="protein sequence ID" value="MRD49728.1"/>
    <property type="molecule type" value="Genomic_DNA"/>
</dbReference>